<feature type="region of interest" description="Disordered" evidence="1">
    <location>
        <begin position="517"/>
        <end position="602"/>
    </location>
</feature>
<evidence type="ECO:0000313" key="3">
    <source>
        <dbReference type="Proteomes" id="UP001140091"/>
    </source>
</evidence>
<feature type="region of interest" description="Disordered" evidence="1">
    <location>
        <begin position="616"/>
        <end position="650"/>
    </location>
</feature>
<gene>
    <name evidence="2" type="ORF">H1R20_g15136</name>
</gene>
<feature type="non-terminal residue" evidence="2">
    <location>
        <position position="1229"/>
    </location>
</feature>
<evidence type="ECO:0000313" key="2">
    <source>
        <dbReference type="EMBL" id="KAJ2921956.1"/>
    </source>
</evidence>
<organism evidence="2 3">
    <name type="scientific">Candolleomyces eurysporus</name>
    <dbReference type="NCBI Taxonomy" id="2828524"/>
    <lineage>
        <taxon>Eukaryota</taxon>
        <taxon>Fungi</taxon>
        <taxon>Dikarya</taxon>
        <taxon>Basidiomycota</taxon>
        <taxon>Agaricomycotina</taxon>
        <taxon>Agaricomycetes</taxon>
        <taxon>Agaricomycetidae</taxon>
        <taxon>Agaricales</taxon>
        <taxon>Agaricineae</taxon>
        <taxon>Psathyrellaceae</taxon>
        <taxon>Candolleomyces</taxon>
    </lineage>
</organism>
<feature type="region of interest" description="Disordered" evidence="1">
    <location>
        <begin position="1"/>
        <end position="46"/>
    </location>
</feature>
<accession>A0A9W8IRG0</accession>
<feature type="region of interest" description="Disordered" evidence="1">
    <location>
        <begin position="447"/>
        <end position="484"/>
    </location>
</feature>
<name>A0A9W8IRG0_9AGAR</name>
<dbReference type="Proteomes" id="UP001140091">
    <property type="component" value="Unassembled WGS sequence"/>
</dbReference>
<dbReference type="OrthoDB" id="3061143at2759"/>
<reference evidence="2" key="1">
    <citation type="submission" date="2022-06" db="EMBL/GenBank/DDBJ databases">
        <title>Genome Sequence of Candolleomyces eurysporus.</title>
        <authorList>
            <person name="Buettner E."/>
        </authorList>
    </citation>
    <scope>NUCLEOTIDE SEQUENCE</scope>
    <source>
        <strain evidence="2">VTCC 930004</strain>
    </source>
</reference>
<keyword evidence="3" id="KW-1185">Reference proteome</keyword>
<evidence type="ECO:0000256" key="1">
    <source>
        <dbReference type="SAM" id="MobiDB-lite"/>
    </source>
</evidence>
<dbReference type="EMBL" id="JANBPK010001530">
    <property type="protein sequence ID" value="KAJ2921956.1"/>
    <property type="molecule type" value="Genomic_DNA"/>
</dbReference>
<comment type="caution">
    <text evidence="2">The sequence shown here is derived from an EMBL/GenBank/DDBJ whole genome shotgun (WGS) entry which is preliminary data.</text>
</comment>
<feature type="compositionally biased region" description="Basic and acidic residues" evidence="1">
    <location>
        <begin position="467"/>
        <end position="484"/>
    </location>
</feature>
<dbReference type="AlphaFoldDB" id="A0A9W8IRG0"/>
<protein>
    <submittedName>
        <fullName evidence="2">Uncharacterized protein</fullName>
    </submittedName>
</protein>
<proteinExistence type="predicted"/>
<feature type="compositionally biased region" description="Basic residues" evidence="1">
    <location>
        <begin position="23"/>
        <end position="39"/>
    </location>
</feature>
<sequence>MDRARSPFEAFDDDLTPLDLPGRHPRMPRLYKAKNHPQHPKTNPGNSYVFYTRPTEPRMHELLQAGESITLDEEEELNPEAAGLLKVAPGDYVWTRNEAGSRRPEEDIATCWTFGRKNRDQAKMDALDRARDKFMGPEEDITPDSVRFERLDPKPKPVKKNTRCWTLGCSLEPNTNVEAPCANGKAIGEVTEYHGIAHDVVVASTSLAMEDMEQAPEGVKDVLKSEFERHGMAPLGCAGNFAYHAVQCNLAYAGRPMDQDMGRYAGPHRDRGDCPGHYSTMITRSKLPRNYRPARMFLPGIGVYADLEDFDGFTFQALRDHLGSPPYPFPGTSPSPKAYRFALINYTPQRMASADTRQRIGALPTTQAFLAPEMRSSSAEKDMIRGMQEDTFANFIRDGPWIMEDEGFVPYVGRVAYQVVRYLLMQAHPRFEFDLDPIEFARSMTYTTSDGSRESVKPWSMAPSVRGDQDTDRDARRAESEKQFKEHVFKQGSMIPYSYMHNVWIREEVVKRYGPIGIGNSRHGPSITSTEGVSDEGDENGHVHGAQAESSGVGDGFGGAQPRRSTRKRKRLTRESDGETDEETGCHEGHTPNVRARTDAPNSSRMSLFCEYDYQEDEEGAEGRPTTRGRGVGRWQRGKKTPNPQPDELFKPLRSLGAEALEEEVLELRKELLAVEAMEGEDTIDCDGLKDLLEEANGAVELGGIGRRAVKGIRSIIKDAHRLSSHLSQEANRLRYGRRTLIKAQVNIRLWIDGPVKDEAYRAARKGRALGANQTWVSKLTNSIIDMLVHRRAQQTFRAADYGIEWGCKDAVVENKHTGRLMLRGQDDMVRTAVGLSVEVVESWVQADRHCDRKQAWFASIVEEVMGEEALSMNIIWKLYSNIKASHIILGDKGYRSPTKEDTEPFRAALESHGVNDPEHREGRLYELYKQLLNRDISPSDVVKKLPSVSSRWRALKEMVELAALYDDDQLPSTPSPYFKKLQANPHTYHPLRERAPGRVRCRQTLFQHDDSEAISSEAIFSLLAWRAFPQVLSWHPDYSMLHSSPKEFLRAYRAIVKSEPTEGIVSAVETYWKTLDERRWRSFAKTYPTFDQCYQYFKPSGYLENRLFPKLSKASAFDVTCDLVYAGFCQPPTTADVARYIVSLNHGAMAGLKGLGLVDCKKRDCDAKREQVQQALYDLGELLKDFSGYASYETDDERELVLYEEGEVDPMGMEHLIRTFHHSAKYLE</sequence>